<evidence type="ECO:0000256" key="2">
    <source>
        <dbReference type="SAM" id="MobiDB-lite"/>
    </source>
</evidence>
<name>A0AAD7FVI2_9AGAR</name>
<reference evidence="3" key="1">
    <citation type="submission" date="2023-03" db="EMBL/GenBank/DDBJ databases">
        <title>Massive genome expansion in bonnet fungi (Mycena s.s.) driven by repeated elements and novel gene families across ecological guilds.</title>
        <authorList>
            <consortium name="Lawrence Berkeley National Laboratory"/>
            <person name="Harder C.B."/>
            <person name="Miyauchi S."/>
            <person name="Viragh M."/>
            <person name="Kuo A."/>
            <person name="Thoen E."/>
            <person name="Andreopoulos B."/>
            <person name="Lu D."/>
            <person name="Skrede I."/>
            <person name="Drula E."/>
            <person name="Henrissat B."/>
            <person name="Morin E."/>
            <person name="Kohler A."/>
            <person name="Barry K."/>
            <person name="LaButti K."/>
            <person name="Morin E."/>
            <person name="Salamov A."/>
            <person name="Lipzen A."/>
            <person name="Mereny Z."/>
            <person name="Hegedus B."/>
            <person name="Baldrian P."/>
            <person name="Stursova M."/>
            <person name="Weitz H."/>
            <person name="Taylor A."/>
            <person name="Grigoriev I.V."/>
            <person name="Nagy L.G."/>
            <person name="Martin F."/>
            <person name="Kauserud H."/>
        </authorList>
    </citation>
    <scope>NUCLEOTIDE SEQUENCE</scope>
    <source>
        <strain evidence="3">9284</strain>
    </source>
</reference>
<evidence type="ECO:0000256" key="1">
    <source>
        <dbReference type="ARBA" id="ARBA00006658"/>
    </source>
</evidence>
<keyword evidence="4" id="KW-1185">Reference proteome</keyword>
<comment type="similarity">
    <text evidence="1">Belongs to the TIP41 family.</text>
</comment>
<comment type="caution">
    <text evidence="3">The sequence shown here is derived from an EMBL/GenBank/DDBJ whole genome shotgun (WGS) entry which is preliminary data.</text>
</comment>
<dbReference type="InterPro" id="IPR007303">
    <property type="entry name" value="TIP41-like"/>
</dbReference>
<dbReference type="EMBL" id="JARKIF010000005">
    <property type="protein sequence ID" value="KAJ7639332.1"/>
    <property type="molecule type" value="Genomic_DNA"/>
</dbReference>
<dbReference type="InterPro" id="IPR051330">
    <property type="entry name" value="Phosphatase_reg/MetRdx"/>
</dbReference>
<organism evidence="3 4">
    <name type="scientific">Roridomyces roridus</name>
    <dbReference type="NCBI Taxonomy" id="1738132"/>
    <lineage>
        <taxon>Eukaryota</taxon>
        <taxon>Fungi</taxon>
        <taxon>Dikarya</taxon>
        <taxon>Basidiomycota</taxon>
        <taxon>Agaricomycotina</taxon>
        <taxon>Agaricomycetes</taxon>
        <taxon>Agaricomycetidae</taxon>
        <taxon>Agaricales</taxon>
        <taxon>Marasmiineae</taxon>
        <taxon>Mycenaceae</taxon>
        <taxon>Roridomyces</taxon>
    </lineage>
</organism>
<dbReference type="Pfam" id="PF04176">
    <property type="entry name" value="TIP41"/>
    <property type="match status" value="1"/>
</dbReference>
<sequence length="327" mass="36288">MPLAAVALPKHELLESPTTRAIKMHDSGWTLTVSTNSISNAQDSDELQRALGFPLPEMTFGSNYLTLEHRPSKWKYQFYTPDALRDVKNGELGPGDGGVKVGHADAWLQSRTNPSSSLPMPKTVPTKPYDWTYTTTYAGHSTVWTPPDDGSSAADSRPPTPVVEEPPRPWTWAPADPDNPAHGIPLEELKRPDPILFYAEVPLFEDELHDNGSSHLLVRIRVMPTCFFILSRFTLRVDGVLFRTHDTRVYHSFASSPPLVVRETSGWEAPYDRVKAALSRRDDLSPLTDPTFIAKVLTEMPHQVSQVEGANTGWRGLGTKVEIAVLG</sequence>
<gene>
    <name evidence="3" type="ORF">FB45DRAFT_1055470</name>
</gene>
<dbReference type="GO" id="GO:0031929">
    <property type="term" value="P:TOR signaling"/>
    <property type="evidence" value="ECO:0007669"/>
    <property type="project" value="TreeGrafter"/>
</dbReference>
<feature type="region of interest" description="Disordered" evidence="2">
    <location>
        <begin position="142"/>
        <end position="166"/>
    </location>
</feature>
<dbReference type="GO" id="GO:0005829">
    <property type="term" value="C:cytosol"/>
    <property type="evidence" value="ECO:0007669"/>
    <property type="project" value="TreeGrafter"/>
</dbReference>
<dbReference type="PANTHER" id="PTHR21021:SF16">
    <property type="entry name" value="TIP41-LIKE PROTEIN"/>
    <property type="match status" value="1"/>
</dbReference>
<evidence type="ECO:0000313" key="3">
    <source>
        <dbReference type="EMBL" id="KAJ7639332.1"/>
    </source>
</evidence>
<proteinExistence type="inferred from homology"/>
<dbReference type="Proteomes" id="UP001221142">
    <property type="component" value="Unassembled WGS sequence"/>
</dbReference>
<accession>A0AAD7FVI2</accession>
<dbReference type="AlphaFoldDB" id="A0AAD7FVI2"/>
<protein>
    <submittedName>
        <fullName evidence="3">TIP41-like family-domain-containing protein</fullName>
    </submittedName>
</protein>
<dbReference type="PANTHER" id="PTHR21021">
    <property type="entry name" value="GAF/PUTATIVE CYTOSKELETAL PROTEIN"/>
    <property type="match status" value="1"/>
</dbReference>
<evidence type="ECO:0000313" key="4">
    <source>
        <dbReference type="Proteomes" id="UP001221142"/>
    </source>
</evidence>